<evidence type="ECO:0000313" key="2">
    <source>
        <dbReference type="EMBL" id="GIL61415.1"/>
    </source>
</evidence>
<comment type="caution">
    <text evidence="2">The sequence shown here is derived from an EMBL/GenBank/DDBJ whole genome shotgun (WGS) entry which is preliminary data.</text>
</comment>
<gene>
    <name evidence="2" type="ORF">Vafri_15819</name>
</gene>
<protein>
    <submittedName>
        <fullName evidence="2">Uncharacterized protein</fullName>
    </submittedName>
</protein>
<name>A0A8J4BM07_9CHLO</name>
<evidence type="ECO:0000256" key="1">
    <source>
        <dbReference type="SAM" id="MobiDB-lite"/>
    </source>
</evidence>
<feature type="region of interest" description="Disordered" evidence="1">
    <location>
        <begin position="79"/>
        <end position="104"/>
    </location>
</feature>
<organism evidence="2 3">
    <name type="scientific">Volvox africanus</name>
    <dbReference type="NCBI Taxonomy" id="51714"/>
    <lineage>
        <taxon>Eukaryota</taxon>
        <taxon>Viridiplantae</taxon>
        <taxon>Chlorophyta</taxon>
        <taxon>core chlorophytes</taxon>
        <taxon>Chlorophyceae</taxon>
        <taxon>CS clade</taxon>
        <taxon>Chlamydomonadales</taxon>
        <taxon>Volvocaceae</taxon>
        <taxon>Volvox</taxon>
    </lineage>
</organism>
<dbReference type="AlphaFoldDB" id="A0A8J4BM07"/>
<reference evidence="2" key="1">
    <citation type="journal article" date="2021" name="Proc. Natl. Acad. Sci. U.S.A.">
        <title>Three genomes in the algal genus Volvox reveal the fate of a haploid sex-determining region after a transition to homothallism.</title>
        <authorList>
            <person name="Yamamoto K."/>
            <person name="Hamaji T."/>
            <person name="Kawai-Toyooka H."/>
            <person name="Matsuzaki R."/>
            <person name="Takahashi F."/>
            <person name="Nishimura Y."/>
            <person name="Kawachi M."/>
            <person name="Noguchi H."/>
            <person name="Minakuchi Y."/>
            <person name="Umen J.G."/>
            <person name="Toyoda A."/>
            <person name="Nozaki H."/>
        </authorList>
    </citation>
    <scope>NUCLEOTIDE SEQUENCE</scope>
    <source>
        <strain evidence="2">NIES-3780</strain>
    </source>
</reference>
<dbReference type="Proteomes" id="UP000747399">
    <property type="component" value="Unassembled WGS sequence"/>
</dbReference>
<keyword evidence="3" id="KW-1185">Reference proteome</keyword>
<evidence type="ECO:0000313" key="3">
    <source>
        <dbReference type="Proteomes" id="UP000747399"/>
    </source>
</evidence>
<dbReference type="EMBL" id="BNCO01000045">
    <property type="protein sequence ID" value="GIL61415.1"/>
    <property type="molecule type" value="Genomic_DNA"/>
</dbReference>
<accession>A0A8J4BM07</accession>
<sequence>MGHASWIEVQIYTMRGTIRFNEIADTLHTTTASQTANSWLGNALDVIAKYLAVALGTALAQALTALAASGHCCERVSNRAAPPRGFPTAPNPEATRSLEEGYGA</sequence>
<proteinExistence type="predicted"/>